<reference evidence="6" key="2">
    <citation type="submission" date="2013-09" db="EMBL/GenBank/DDBJ databases">
        <authorList>
            <person name="Wang G."/>
            <person name="Yang Y."/>
            <person name="Su Y."/>
        </authorList>
    </citation>
    <scope>NUCLEOTIDE SEQUENCE</scope>
    <source>
        <strain evidence="6">ATCC 39006</strain>
    </source>
</reference>
<dbReference type="EC" id="1.13.11.4" evidence="3"/>
<dbReference type="NCBIfam" id="TIGR02272">
    <property type="entry name" value="gentisate_1_2"/>
    <property type="match status" value="1"/>
</dbReference>
<proteinExistence type="predicted"/>
<dbReference type="STRING" id="104623.Ser39006_00938"/>
<sequence>MYEINTTATDRREHFYQGISGLNLSPLWESLHRLVPQTPHTPTVPALWNYQQVRPFLMKSGELIGAKEAVRRVLVLENPALRGKSSITSSLYAGLQLIMPGEVAPSHRHTQSALRFIVEGQGAFTAVDGERTMMHPGDFILTPQWCWHDHGNPGNEPVVWLDGLDLPLVNFLGCGFAENYPEDQQPVIRPMGDYLPRYAANMLPVRYQSGNSSPIFNYRYDRSRDALEQLSRNGDPDECEGFKLRYINPANGGHPMPTMATFMQLLPHGLTTQPIRATDSTIYHVVEGEGRITIGQEQFIFAPKDIFVVPSWIPLSIESLADTVLFSFSDRPVQEALGLFREKRG</sequence>
<keyword evidence="1 6" id="KW-0223">Dioxygenase</keyword>
<evidence type="ECO:0000256" key="3">
    <source>
        <dbReference type="NCBIfam" id="TIGR02272"/>
    </source>
</evidence>
<name>A0A2I5TDR0_SERS3</name>
<dbReference type="CDD" id="cd06992">
    <property type="entry name" value="cupin_GDO-like_C"/>
    <property type="match status" value="1"/>
</dbReference>
<dbReference type="PANTHER" id="PTHR41517:SF1">
    <property type="entry name" value="CUPIN"/>
    <property type="match status" value="1"/>
</dbReference>
<evidence type="ECO:0000256" key="2">
    <source>
        <dbReference type="ARBA" id="ARBA00023002"/>
    </source>
</evidence>
<evidence type="ECO:0000313" key="6">
    <source>
        <dbReference type="EMBL" id="AUH02696.1"/>
    </source>
</evidence>
<dbReference type="EMBL" id="CP025085">
    <property type="protein sequence ID" value="AUG98381.1"/>
    <property type="molecule type" value="Genomic_DNA"/>
</dbReference>
<dbReference type="Gene3D" id="2.60.120.10">
    <property type="entry name" value="Jelly Rolls"/>
    <property type="match status" value="1"/>
</dbReference>
<dbReference type="Proteomes" id="UP000233778">
    <property type="component" value="Chromosome"/>
</dbReference>
<dbReference type="OrthoDB" id="285029at2"/>
<dbReference type="Proteomes" id="UP000017700">
    <property type="component" value="Chromosome"/>
</dbReference>
<dbReference type="RefSeq" id="WP_021014210.1">
    <property type="nucleotide sequence ID" value="NZ_CP025084.1"/>
</dbReference>
<evidence type="ECO:0000313" key="7">
    <source>
        <dbReference type="Proteomes" id="UP000017700"/>
    </source>
</evidence>
<organism evidence="6 7">
    <name type="scientific">Serratia sp. (strain ATCC 39006)</name>
    <name type="common">Prodigiosinella confusarubida</name>
    <dbReference type="NCBI Taxonomy" id="104623"/>
    <lineage>
        <taxon>Bacteria</taxon>
        <taxon>Pseudomonadati</taxon>
        <taxon>Pseudomonadota</taxon>
        <taxon>Gammaproteobacteria</taxon>
        <taxon>Enterobacterales</taxon>
        <taxon>Pectobacteriaceae</taxon>
        <taxon>Prodigiosinella</taxon>
    </lineage>
</organism>
<accession>A0A2I5TDR0</accession>
<keyword evidence="2" id="KW-0560">Oxidoreductase</keyword>
<gene>
    <name evidence="6" type="primary">gtdA</name>
    <name evidence="5" type="ORF">CWC46_00210</name>
    <name evidence="6" type="ORF">Ser39006_000210</name>
</gene>
<feature type="domain" description="Cupin type-2" evidence="4">
    <location>
        <begin position="95"/>
        <end position="162"/>
    </location>
</feature>
<dbReference type="KEGG" id="serq:CWC46_00210"/>
<reference evidence="6 7" key="1">
    <citation type="journal article" date="2013" name="Genome Announc.">
        <title>Draft genome sequence of Serratia sp. strain ATCC 39006, a model bacterium for analysis of the biosynthesis and regulation of prodigiosin, a carbapenem, and gas vesicles.</title>
        <authorList>
            <person name="Fineran P.C."/>
            <person name="Iglesias Cans M.C."/>
            <person name="Ramsay J.P."/>
            <person name="Wilf N.M."/>
            <person name="Cossyleon D."/>
            <person name="McNeil M.B."/>
            <person name="Williamson N.R."/>
            <person name="Monson R.E."/>
            <person name="Becher S.A."/>
            <person name="Stanton J.A."/>
            <person name="Brugger K."/>
            <person name="Brown S.D."/>
            <person name="Salmond G.P."/>
        </authorList>
    </citation>
    <scope>NUCLEOTIDE SEQUENCE [LARGE SCALE GENOMIC DNA]</scope>
    <source>
        <strain evidence="6">ATCC 39006</strain>
        <strain evidence="7">ATCC 39006 / SC 11482</strain>
    </source>
</reference>
<keyword evidence="7" id="KW-1185">Reference proteome</keyword>
<dbReference type="SUPFAM" id="SSF51182">
    <property type="entry name" value="RmlC-like cupins"/>
    <property type="match status" value="1"/>
</dbReference>
<evidence type="ECO:0000313" key="5">
    <source>
        <dbReference type="EMBL" id="AUG98381.1"/>
    </source>
</evidence>
<dbReference type="InterPro" id="IPR014710">
    <property type="entry name" value="RmlC-like_jellyroll"/>
</dbReference>
<dbReference type="CDD" id="cd02216">
    <property type="entry name" value="cupin_GDO-like_N"/>
    <property type="match status" value="1"/>
</dbReference>
<reference evidence="5 8" key="3">
    <citation type="submission" date="2017-11" db="EMBL/GenBank/DDBJ databases">
        <title>Complete genome sequence of Serratia sp. ATCC 39006 LacA.</title>
        <authorList>
            <person name="Hampton H.G."/>
            <person name="Jackson S.A."/>
            <person name="Jauregui R."/>
            <person name="Poulter G.T.M."/>
            <person name="Salmond G.P.C."/>
            <person name="Fineran P.C."/>
        </authorList>
    </citation>
    <scope>NUCLEOTIDE SEQUENCE [LARGE SCALE GENOMIC DNA]</scope>
    <source>
        <strain evidence="5 8">ATCC 39006</strain>
    </source>
</reference>
<dbReference type="EMBL" id="CP025084">
    <property type="protein sequence ID" value="AUH02696.1"/>
    <property type="molecule type" value="Genomic_DNA"/>
</dbReference>
<evidence type="ECO:0000256" key="1">
    <source>
        <dbReference type="ARBA" id="ARBA00022964"/>
    </source>
</evidence>
<dbReference type="InterPro" id="IPR013096">
    <property type="entry name" value="Cupin_2"/>
</dbReference>
<dbReference type="InterPro" id="IPR011960">
    <property type="entry name" value="Gentisate_dOase"/>
</dbReference>
<dbReference type="PANTHER" id="PTHR41517">
    <property type="entry name" value="1,2-DIOXYGENASE PROTEIN-RELATED"/>
    <property type="match status" value="1"/>
</dbReference>
<dbReference type="AlphaFoldDB" id="A0A2I5TDR0"/>
<evidence type="ECO:0000313" key="8">
    <source>
        <dbReference type="Proteomes" id="UP000233778"/>
    </source>
</evidence>
<dbReference type="InterPro" id="IPR011051">
    <property type="entry name" value="RmlC_Cupin_sf"/>
</dbReference>
<protein>
    <recommendedName>
        <fullName evidence="3">Gentisate 1,2-dioxygenase</fullName>
        <ecNumber evidence="3">1.13.11.4</ecNumber>
    </recommendedName>
</protein>
<reference evidence="6" key="4">
    <citation type="submission" date="2017-11" db="EMBL/GenBank/DDBJ databases">
        <title>Complete genome sequence of Serratia sp. ATCC 39006.</title>
        <authorList>
            <person name="Hampton H.G."/>
            <person name="Jackson S.A."/>
            <person name="Jauregui R."/>
            <person name="Poulter G.T.M."/>
            <person name="Salmond G.P.C."/>
            <person name="Fineran P.C."/>
        </authorList>
    </citation>
    <scope>NUCLEOTIDE SEQUENCE</scope>
    <source>
        <strain evidence="6">ATCC 39006</strain>
    </source>
</reference>
<dbReference type="Pfam" id="PF07883">
    <property type="entry name" value="Cupin_2"/>
    <property type="match status" value="1"/>
</dbReference>
<dbReference type="GO" id="GO:0047922">
    <property type="term" value="F:gentisate 1,2-dioxygenase activity"/>
    <property type="evidence" value="ECO:0007669"/>
    <property type="project" value="UniProtKB-UniRule"/>
</dbReference>
<dbReference type="InterPro" id="IPR047183">
    <property type="entry name" value="GDO-like"/>
</dbReference>
<evidence type="ECO:0000259" key="4">
    <source>
        <dbReference type="Pfam" id="PF07883"/>
    </source>
</evidence>
<dbReference type="KEGG" id="sera:Ser39006_000210"/>